<evidence type="ECO:0000259" key="3">
    <source>
        <dbReference type="Pfam" id="PF13649"/>
    </source>
</evidence>
<dbReference type="AlphaFoldDB" id="A0A7X1FZK7"/>
<dbReference type="PANTHER" id="PTHR43861">
    <property type="entry name" value="TRANS-ACONITATE 2-METHYLTRANSFERASE-RELATED"/>
    <property type="match status" value="1"/>
</dbReference>
<feature type="domain" description="Methyltransferase" evidence="3">
    <location>
        <begin position="55"/>
        <end position="151"/>
    </location>
</feature>
<evidence type="ECO:0000256" key="2">
    <source>
        <dbReference type="ARBA" id="ARBA00022679"/>
    </source>
</evidence>
<dbReference type="Pfam" id="PF13649">
    <property type="entry name" value="Methyltransf_25"/>
    <property type="match status" value="1"/>
</dbReference>
<comment type="caution">
    <text evidence="4">The sequence shown here is derived from an EMBL/GenBank/DDBJ whole genome shotgun (WGS) entry which is preliminary data.</text>
</comment>
<gene>
    <name evidence="4" type="ORF">H7F53_08910</name>
</gene>
<evidence type="ECO:0000256" key="1">
    <source>
        <dbReference type="ARBA" id="ARBA00022603"/>
    </source>
</evidence>
<dbReference type="CDD" id="cd02440">
    <property type="entry name" value="AdoMet_MTases"/>
    <property type="match status" value="1"/>
</dbReference>
<reference evidence="4 5" key="1">
    <citation type="submission" date="2020-08" db="EMBL/GenBank/DDBJ databases">
        <title>The genome sequence of type strain Novosphingobium piscinae KCTC 42194.</title>
        <authorList>
            <person name="Liu Y."/>
        </authorList>
    </citation>
    <scope>NUCLEOTIDE SEQUENCE [LARGE SCALE GENOMIC DNA]</scope>
    <source>
        <strain evidence="4 5">KCTC 42194</strain>
    </source>
</reference>
<evidence type="ECO:0000313" key="5">
    <source>
        <dbReference type="Proteomes" id="UP000551327"/>
    </source>
</evidence>
<organism evidence="4 5">
    <name type="scientific">Novosphingobium piscinae</name>
    <dbReference type="NCBI Taxonomy" id="1507448"/>
    <lineage>
        <taxon>Bacteria</taxon>
        <taxon>Pseudomonadati</taxon>
        <taxon>Pseudomonadota</taxon>
        <taxon>Alphaproteobacteria</taxon>
        <taxon>Sphingomonadales</taxon>
        <taxon>Sphingomonadaceae</taxon>
        <taxon>Novosphingobium</taxon>
    </lineage>
</organism>
<dbReference type="GO" id="GO:0008168">
    <property type="term" value="F:methyltransferase activity"/>
    <property type="evidence" value="ECO:0007669"/>
    <property type="project" value="UniProtKB-KW"/>
</dbReference>
<keyword evidence="2 4" id="KW-0808">Transferase</keyword>
<dbReference type="Proteomes" id="UP000551327">
    <property type="component" value="Unassembled WGS sequence"/>
</dbReference>
<sequence length="288" mass="30367">MTDASHHHADALKYEDWAGEMGARWLANLTGFESTIAPAGEALLAHAAYQPGDRVVDIGFGGGATSLAIAQAVAPKGEVVGIDISPDLAAATTRRAAAAGIANARFICADAATVAVPEMPFDRLCSRFGSMFFSEPVPAFANLRGLLKAGGRLDLAVWGPPQQNPWMLEGMAVARRHIEMPAPVPRAPGPFAFEDRDYMEETLVAAGFSNVNIVATKGELPVGGPGATPQQAQAFVRHALAFGQALLDYPPQVQEAAAAELTSLYTKYYRPGEGVMMGYAIWLVSANA</sequence>
<dbReference type="RefSeq" id="WP_185679133.1">
    <property type="nucleotide sequence ID" value="NZ_JACLAX010000007.1"/>
</dbReference>
<protein>
    <submittedName>
        <fullName evidence="4">Class I SAM-dependent methyltransferase</fullName>
    </submittedName>
</protein>
<dbReference type="InterPro" id="IPR029063">
    <property type="entry name" value="SAM-dependent_MTases_sf"/>
</dbReference>
<dbReference type="EMBL" id="JACLAX010000007">
    <property type="protein sequence ID" value="MBC2669262.1"/>
    <property type="molecule type" value="Genomic_DNA"/>
</dbReference>
<evidence type="ECO:0000313" key="4">
    <source>
        <dbReference type="EMBL" id="MBC2669262.1"/>
    </source>
</evidence>
<dbReference type="Gene3D" id="3.40.50.150">
    <property type="entry name" value="Vaccinia Virus protein VP39"/>
    <property type="match status" value="1"/>
</dbReference>
<dbReference type="GO" id="GO:0032259">
    <property type="term" value="P:methylation"/>
    <property type="evidence" value="ECO:0007669"/>
    <property type="project" value="UniProtKB-KW"/>
</dbReference>
<proteinExistence type="predicted"/>
<name>A0A7X1FZK7_9SPHN</name>
<keyword evidence="1 4" id="KW-0489">Methyltransferase</keyword>
<dbReference type="PANTHER" id="PTHR43861:SF1">
    <property type="entry name" value="TRANS-ACONITATE 2-METHYLTRANSFERASE"/>
    <property type="match status" value="1"/>
</dbReference>
<keyword evidence="5" id="KW-1185">Reference proteome</keyword>
<dbReference type="SUPFAM" id="SSF53335">
    <property type="entry name" value="S-adenosyl-L-methionine-dependent methyltransferases"/>
    <property type="match status" value="1"/>
</dbReference>
<accession>A0A7X1FZK7</accession>
<dbReference type="InterPro" id="IPR041698">
    <property type="entry name" value="Methyltransf_25"/>
</dbReference>